<dbReference type="CDD" id="cd07033">
    <property type="entry name" value="TPP_PYR_DXS_TK_like"/>
    <property type="match status" value="1"/>
</dbReference>
<evidence type="ECO:0000256" key="14">
    <source>
        <dbReference type="ARBA" id="ARBA00023052"/>
    </source>
</evidence>
<dbReference type="Gene3D" id="3.40.50.920">
    <property type="match status" value="1"/>
</dbReference>
<evidence type="ECO:0000256" key="2">
    <source>
        <dbReference type="ARBA" id="ARBA00001936"/>
    </source>
</evidence>
<dbReference type="Pfam" id="PF00456">
    <property type="entry name" value="Transketolase_N"/>
    <property type="match status" value="1"/>
</dbReference>
<feature type="domain" description="Transketolase-like pyrimidine-binding" evidence="16">
    <location>
        <begin position="346"/>
        <end position="512"/>
    </location>
</feature>
<comment type="catalytic activity">
    <reaction evidence="15">
        <text>D-sedoheptulose 7-phosphate + D-glyceraldehyde 3-phosphate = aldehydo-D-ribose 5-phosphate + D-xylulose 5-phosphate</text>
        <dbReference type="Rhea" id="RHEA:10508"/>
        <dbReference type="ChEBI" id="CHEBI:57483"/>
        <dbReference type="ChEBI" id="CHEBI:57737"/>
        <dbReference type="ChEBI" id="CHEBI:58273"/>
        <dbReference type="ChEBI" id="CHEBI:59776"/>
        <dbReference type="EC" id="2.2.1.1"/>
    </reaction>
</comment>
<evidence type="ECO:0000256" key="4">
    <source>
        <dbReference type="ARBA" id="ARBA00001946"/>
    </source>
</evidence>
<dbReference type="Gene3D" id="3.40.50.970">
    <property type="match status" value="2"/>
</dbReference>
<dbReference type="SUPFAM" id="SSF52518">
    <property type="entry name" value="Thiamin diphosphate-binding fold (THDP-binding)"/>
    <property type="match status" value="2"/>
</dbReference>
<dbReference type="SUPFAM" id="SSF52922">
    <property type="entry name" value="TK C-terminal domain-like"/>
    <property type="match status" value="1"/>
</dbReference>
<dbReference type="SMART" id="SM00861">
    <property type="entry name" value="Transket_pyr"/>
    <property type="match status" value="1"/>
</dbReference>
<dbReference type="EMBL" id="CP011021">
    <property type="protein sequence ID" value="AKA49903.1"/>
    <property type="molecule type" value="Genomic_DNA"/>
</dbReference>
<comment type="cofactor">
    <cofactor evidence="2">
        <name>Mn(2+)</name>
        <dbReference type="ChEBI" id="CHEBI:29035"/>
    </cofactor>
</comment>
<name>A0A0D5ZJ06_9BACT</name>
<proteinExistence type="inferred from homology"/>
<dbReference type="PATRIC" id="fig|29556.3.peg.274"/>
<comment type="cofactor">
    <cofactor evidence="4">
        <name>Mg(2+)</name>
        <dbReference type="ChEBI" id="CHEBI:18420"/>
    </cofactor>
</comment>
<comment type="similarity">
    <text evidence="7">Belongs to the transketolase family.</text>
</comment>
<keyword evidence="10" id="KW-0808">Transferase</keyword>
<dbReference type="InterPro" id="IPR009014">
    <property type="entry name" value="Transketo_C/PFOR_II"/>
</dbReference>
<dbReference type="AlphaFoldDB" id="A0A0D5ZJ06"/>
<protein>
    <recommendedName>
        <fullName evidence="9">transketolase</fullName>
        <ecNumber evidence="9">2.2.1.1</ecNumber>
    </recommendedName>
</protein>
<evidence type="ECO:0000256" key="13">
    <source>
        <dbReference type="ARBA" id="ARBA00022842"/>
    </source>
</evidence>
<keyword evidence="13" id="KW-0460">Magnesium</keyword>
<dbReference type="EC" id="2.2.1.1" evidence="9"/>
<dbReference type="KEGG" id="mgb:VO56_01340"/>
<dbReference type="PANTHER" id="PTHR43522:SF2">
    <property type="entry name" value="TRANSKETOLASE 1-RELATED"/>
    <property type="match status" value="1"/>
</dbReference>
<keyword evidence="12" id="KW-0106">Calcium</keyword>
<dbReference type="InterPro" id="IPR029061">
    <property type="entry name" value="THDP-binding"/>
</dbReference>
<dbReference type="CDD" id="cd02012">
    <property type="entry name" value="TPP_TK"/>
    <property type="match status" value="1"/>
</dbReference>
<keyword evidence="11" id="KW-0479">Metal-binding</keyword>
<evidence type="ECO:0000256" key="12">
    <source>
        <dbReference type="ARBA" id="ARBA00022837"/>
    </source>
</evidence>
<comment type="subunit">
    <text evidence="8">Homodimer.</text>
</comment>
<accession>A0A0D5ZJ06</accession>
<dbReference type="InterPro" id="IPR055152">
    <property type="entry name" value="Transketolase-like_C_2"/>
</dbReference>
<evidence type="ECO:0000256" key="7">
    <source>
        <dbReference type="ARBA" id="ARBA00007131"/>
    </source>
</evidence>
<dbReference type="PANTHER" id="PTHR43522">
    <property type="entry name" value="TRANSKETOLASE"/>
    <property type="match status" value="1"/>
</dbReference>
<dbReference type="GO" id="GO:0006098">
    <property type="term" value="P:pentose-phosphate shunt"/>
    <property type="evidence" value="ECO:0007669"/>
    <property type="project" value="TreeGrafter"/>
</dbReference>
<gene>
    <name evidence="17" type="ORF">VO56_01340</name>
</gene>
<evidence type="ECO:0000256" key="15">
    <source>
        <dbReference type="ARBA" id="ARBA00049473"/>
    </source>
</evidence>
<dbReference type="GO" id="GO:0004802">
    <property type="term" value="F:transketolase activity"/>
    <property type="evidence" value="ECO:0007669"/>
    <property type="project" value="UniProtKB-EC"/>
</dbReference>
<evidence type="ECO:0000256" key="10">
    <source>
        <dbReference type="ARBA" id="ARBA00022679"/>
    </source>
</evidence>
<evidence type="ECO:0000256" key="3">
    <source>
        <dbReference type="ARBA" id="ARBA00001941"/>
    </source>
</evidence>
<dbReference type="GO" id="GO:0046872">
    <property type="term" value="F:metal ion binding"/>
    <property type="evidence" value="ECO:0007669"/>
    <property type="project" value="UniProtKB-KW"/>
</dbReference>
<comment type="cofactor">
    <cofactor evidence="5">
        <name>thiamine diphosphate</name>
        <dbReference type="ChEBI" id="CHEBI:58937"/>
    </cofactor>
</comment>
<evidence type="ECO:0000256" key="8">
    <source>
        <dbReference type="ARBA" id="ARBA00011738"/>
    </source>
</evidence>
<comment type="function">
    <text evidence="6">Catalyzes the transfer of a two-carbon ketol group from a ketose donor to an aldose acceptor, via a covalent intermediate with the cofactor thiamine pyrophosphate.</text>
</comment>
<dbReference type="InterPro" id="IPR033247">
    <property type="entry name" value="Transketolase_fam"/>
</dbReference>
<keyword evidence="14" id="KW-0786">Thiamine pyrophosphate</keyword>
<dbReference type="HOGENOM" id="CLU_009227_0_0_14"/>
<dbReference type="FunFam" id="3.40.50.970:FF:000045">
    <property type="entry name" value="Transketolase"/>
    <property type="match status" value="1"/>
</dbReference>
<dbReference type="Pfam" id="PF22613">
    <property type="entry name" value="Transketolase_C_1"/>
    <property type="match status" value="1"/>
</dbReference>
<evidence type="ECO:0000256" key="1">
    <source>
        <dbReference type="ARBA" id="ARBA00001913"/>
    </source>
</evidence>
<dbReference type="Pfam" id="PF02779">
    <property type="entry name" value="Transket_pyr"/>
    <property type="match status" value="1"/>
</dbReference>
<comment type="cofactor">
    <cofactor evidence="3">
        <name>Co(2+)</name>
        <dbReference type="ChEBI" id="CHEBI:48828"/>
    </cofactor>
</comment>
<dbReference type="PROSITE" id="PS00801">
    <property type="entry name" value="TRANSKETOLASE_1"/>
    <property type="match status" value="1"/>
</dbReference>
<dbReference type="InterPro" id="IPR005474">
    <property type="entry name" value="Transketolase_N"/>
</dbReference>
<evidence type="ECO:0000256" key="11">
    <source>
        <dbReference type="ARBA" id="ARBA00022723"/>
    </source>
</evidence>
<evidence type="ECO:0000259" key="16">
    <source>
        <dbReference type="SMART" id="SM00861"/>
    </source>
</evidence>
<organism evidence="18">
    <name type="scientific">Mycoplasmopsis gallinacea</name>
    <dbReference type="NCBI Taxonomy" id="29556"/>
    <lineage>
        <taxon>Bacteria</taxon>
        <taxon>Bacillati</taxon>
        <taxon>Mycoplasmatota</taxon>
        <taxon>Mycoplasmoidales</taxon>
        <taxon>Metamycoplasmataceae</taxon>
        <taxon>Mycoplasmopsis</taxon>
    </lineage>
</organism>
<dbReference type="InterPro" id="IPR005475">
    <property type="entry name" value="Transketolase-like_Pyr-bd"/>
</dbReference>
<evidence type="ECO:0000256" key="9">
    <source>
        <dbReference type="ARBA" id="ARBA00013152"/>
    </source>
</evidence>
<evidence type="ECO:0000256" key="5">
    <source>
        <dbReference type="ARBA" id="ARBA00001964"/>
    </source>
</evidence>
<sequence>MKNLENKLIASMRSIALDSINKAGGGHIGMAIGAASITYSIWAKMLKINEQDPKWINRDRFVLSAGHGSMSIYSIMHFLGLLSKEDMMQHKKLHSKTPSHPEIDTNDYIDATTGPLGQGIAMAVGMALSQKYLQNRYNKPGYEVFNHDVYVLHGDGCLQEGVALEAIQLAGTLGLDKLILIHDYNGVQIDSKSSEVNNIDFVKYFQSQNFDTFVVENDDPELIEKALEAAKKSSKPSYVQINTTIARYTPFAGTSKGHNGTLDAENTLKFKQIQGLTNTIPFDYDLEVYEYAQSFWEDKNAYYDAWSNMFAAYSKEYPELASELSKVVSKSYEYDLSTIEFKESNVATRNYISPIVNFLEKNYPSVIGGSADLFAATKVGFGSSIADGGKTIRYGIREFAMAAINNGIYLDSGIKTIDSTFLAFADYMKPAIRLGALMEIPAIHVYTHDSYQVGGDGPTHQPFDQIPMLRAMSNVKVVRPCDESEMLGAFQYALNSQKDQVAIIGCRQNIPSFNKLTSGKFAPAYVIHSQPEGYDLSILASGSEVNLAIKVAEKLEKESSIKAQVISVPILQDLVANENLIAALGLNEKPMYAIEATSDSMWFRLGKYNKIDAHLASGYGYSEDGEKVYQIKGFEVDSLASKIKEFLN</sequence>
<dbReference type="GO" id="GO:0005829">
    <property type="term" value="C:cytosol"/>
    <property type="evidence" value="ECO:0007669"/>
    <property type="project" value="TreeGrafter"/>
</dbReference>
<comment type="cofactor">
    <cofactor evidence="1">
        <name>Ca(2+)</name>
        <dbReference type="ChEBI" id="CHEBI:29108"/>
    </cofactor>
</comment>
<reference evidence="17 18" key="1">
    <citation type="journal article" date="2015" name="Genome Announc.">
        <title>Complete Genome Sequence of Mycoplasma meleagridis, a Possible Emerging Pathogen in Chickens.</title>
        <authorList>
            <person name="Abolnik C."/>
        </authorList>
    </citation>
    <scope>NUCLEOTIDE SEQUENCE [LARGE SCALE GENOMIC DNA]</scope>
    <source>
        <strain evidence="17 18">B2096 8B</strain>
    </source>
</reference>
<evidence type="ECO:0000313" key="18">
    <source>
        <dbReference type="Proteomes" id="UP000032722"/>
    </source>
</evidence>
<evidence type="ECO:0000313" key="17">
    <source>
        <dbReference type="EMBL" id="AKA49903.1"/>
    </source>
</evidence>
<dbReference type="Proteomes" id="UP000032722">
    <property type="component" value="Chromosome"/>
</dbReference>
<evidence type="ECO:0000256" key="6">
    <source>
        <dbReference type="ARBA" id="ARBA00002931"/>
    </source>
</evidence>
<dbReference type="InterPro" id="IPR049557">
    <property type="entry name" value="Transketolase_CS"/>
</dbReference>